<accession>A0A853IGY0</accession>
<dbReference type="EMBL" id="JACCKB010000071">
    <property type="protein sequence ID" value="NYZ69271.1"/>
    <property type="molecule type" value="Genomic_DNA"/>
</dbReference>
<evidence type="ECO:0000256" key="1">
    <source>
        <dbReference type="SAM" id="Coils"/>
    </source>
</evidence>
<dbReference type="AlphaFoldDB" id="A0A853IGY0"/>
<organism evidence="2 3">
    <name type="scientific">Spartinivicinus marinus</name>
    <dbReference type="NCBI Taxonomy" id="2994442"/>
    <lineage>
        <taxon>Bacteria</taxon>
        <taxon>Pseudomonadati</taxon>
        <taxon>Pseudomonadota</taxon>
        <taxon>Gammaproteobacteria</taxon>
        <taxon>Oceanospirillales</taxon>
        <taxon>Zooshikellaceae</taxon>
        <taxon>Spartinivicinus</taxon>
    </lineage>
</organism>
<comment type="caution">
    <text evidence="2">The sequence shown here is derived from an EMBL/GenBank/DDBJ whole genome shotgun (WGS) entry which is preliminary data.</text>
</comment>
<reference evidence="2 3" key="1">
    <citation type="submission" date="2020-07" db="EMBL/GenBank/DDBJ databases">
        <title>Endozoicomonas sp. nov., isolated from sediment.</title>
        <authorList>
            <person name="Gu T."/>
        </authorList>
    </citation>
    <scope>NUCLEOTIDE SEQUENCE [LARGE SCALE GENOMIC DNA]</scope>
    <source>
        <strain evidence="2 3">SM1973</strain>
    </source>
</reference>
<protein>
    <submittedName>
        <fullName evidence="2">Uncharacterized protein</fullName>
    </submittedName>
</protein>
<proteinExistence type="predicted"/>
<keyword evidence="1" id="KW-0175">Coiled coil</keyword>
<name>A0A853IGY0_9GAMM</name>
<keyword evidence="3" id="KW-1185">Reference proteome</keyword>
<evidence type="ECO:0000313" key="3">
    <source>
        <dbReference type="Proteomes" id="UP000569732"/>
    </source>
</evidence>
<feature type="coiled-coil region" evidence="1">
    <location>
        <begin position="465"/>
        <end position="492"/>
    </location>
</feature>
<gene>
    <name evidence="2" type="ORF">H0A36_24945</name>
</gene>
<sequence length="1181" mass="133110">MSGIKRIDQCVISHPCSQKKLYVQTLGIEDTPQHQYAIIQGEQEVVTLSKLERLPEQQSAGMTIPQSDVYETDVPAPGDTSKHQLAIKIPTETVSPIYLPLLDEGEVQPTPYTKPLQHNVMALLLPMLYMDRQKQHIGPVRSGYIYIFKQGKLWREVLIDEKKDKAPEFKDVNVKEYRQKATGGQPADLRQATGISLKNLHVPFKLQNGVSLRTAGYAIAFSENQWSWPYIQWLEASASRVDKRCQSLKSLMDLLTGVSPVVSGSNARPIKELPECRSRSFAIELAVSEPWKVIHDVSGDYFNQLLQKARTERNAIDAESDEPYQALTKDSRLDFLHPDLRLNTLHEKWNHARTTPIKPELANWEMSLSASGDILKPYRDKQWFCLVLSDPLGIARHARKQLQDSIMLLQTLNEVIRYHPYAPCADIVYLNLLNQALQDGSPNPLYSGGWFDTALDLSDSGRLYRTIKEEERKMARENVAILQEELLALLEDQSNGNLTETLRDLFTLEGANYICGYIHAAGIVDSLYTNLMLVDSRVLAKDLPAVKWQKPAIVDQIVSGEHPLGKMMLPYSPSDTNDGSGQCRLADLKMLAEMQPGEIHDSHIIELEAYKSIQLYLKGQEEASGMTNARRLSNTLDPIISGITMVWLQYIQGQLKNTGLISTKHLFTPFEDFVKHVIPFVTEVKLRLKNNKNTYFVVVDILEEQSNYNLPRISNTHHQLEVIHENQLLAASDEARYAGSVKNPQRSSNNELLKLAHKNPKELTRLSNKQRMARISDYLLNDARALPSILVAFDFWNLSEELHKNYGDKVNRQELGKISAGLDLMVTSLALLTKLDNLKHSRYSYYANYQSKVIKGFRTRWFGPQAGGISNLSLFGWFAAQVTIATVIWDAVDSIKEGDYDSGYAQIGVASGLFIVSHPNVIARYIVVPAASKVLGISVVASTPLSVGIVVAGLGLAIVSQVIASQTEDDSLTKWLRNGPFGSERNLQDPVLFHEIKAYKSLLESVMPVKILLVKHFFETDVPADILNQIKKLTGKNSPNIILELTTPAFDMAVDKPQFSLDVSEVWTKSSIDYHSNPREVQRATAKPQYLGFAYSQQTLRCYVFYYSPRLGQNGTTKMQQPTISTTSITVEQLALVVHGGELKCNLQVYNRKLKKYEVHSVTLPFDNKQQIVLDYDREVF</sequence>
<dbReference type="RefSeq" id="WP_180571268.1">
    <property type="nucleotide sequence ID" value="NZ_JACCKB010000071.1"/>
</dbReference>
<dbReference type="CDD" id="cd20705">
    <property type="entry name" value="MIX_I"/>
    <property type="match status" value="1"/>
</dbReference>
<dbReference type="Proteomes" id="UP000569732">
    <property type="component" value="Unassembled WGS sequence"/>
</dbReference>
<evidence type="ECO:0000313" key="2">
    <source>
        <dbReference type="EMBL" id="NYZ69271.1"/>
    </source>
</evidence>